<keyword evidence="2" id="KW-1185">Reference proteome</keyword>
<sequence length="107" mass="11885">MKKSLLVKGTVAARKEDQDYAACDRILKSKAVNANHITVATCETALQDILSGTSKIVNGVKMTPVIYNITQLTANSDRYWPEDIKKILKDYLNQGDTIKAFHSEKKG</sequence>
<evidence type="ECO:0000313" key="1">
    <source>
        <dbReference type="EMBL" id="MBW0551469.1"/>
    </source>
</evidence>
<name>A0A9Q3IX21_9BASI</name>
<dbReference type="EMBL" id="AVOT02057347">
    <property type="protein sequence ID" value="MBW0551469.1"/>
    <property type="molecule type" value="Genomic_DNA"/>
</dbReference>
<organism evidence="1 2">
    <name type="scientific">Austropuccinia psidii MF-1</name>
    <dbReference type="NCBI Taxonomy" id="1389203"/>
    <lineage>
        <taxon>Eukaryota</taxon>
        <taxon>Fungi</taxon>
        <taxon>Dikarya</taxon>
        <taxon>Basidiomycota</taxon>
        <taxon>Pucciniomycotina</taxon>
        <taxon>Pucciniomycetes</taxon>
        <taxon>Pucciniales</taxon>
        <taxon>Sphaerophragmiaceae</taxon>
        <taxon>Austropuccinia</taxon>
    </lineage>
</organism>
<dbReference type="OrthoDB" id="443318at2759"/>
<reference evidence="1" key="1">
    <citation type="submission" date="2021-03" db="EMBL/GenBank/DDBJ databases">
        <title>Draft genome sequence of rust myrtle Austropuccinia psidii MF-1, a brazilian biotype.</title>
        <authorList>
            <person name="Quecine M.C."/>
            <person name="Pachon D.M.R."/>
            <person name="Bonatelli M.L."/>
            <person name="Correr F.H."/>
            <person name="Franceschini L.M."/>
            <person name="Leite T.F."/>
            <person name="Margarido G.R.A."/>
            <person name="Almeida C.A."/>
            <person name="Ferrarezi J.A."/>
            <person name="Labate C.A."/>
        </authorList>
    </citation>
    <scope>NUCLEOTIDE SEQUENCE</scope>
    <source>
        <strain evidence="1">MF-1</strain>
    </source>
</reference>
<evidence type="ECO:0000313" key="2">
    <source>
        <dbReference type="Proteomes" id="UP000765509"/>
    </source>
</evidence>
<comment type="caution">
    <text evidence="1">The sequence shown here is derived from an EMBL/GenBank/DDBJ whole genome shotgun (WGS) entry which is preliminary data.</text>
</comment>
<dbReference type="Proteomes" id="UP000765509">
    <property type="component" value="Unassembled WGS sequence"/>
</dbReference>
<gene>
    <name evidence="1" type="ORF">O181_091184</name>
</gene>
<dbReference type="AlphaFoldDB" id="A0A9Q3IX21"/>
<proteinExistence type="predicted"/>
<protein>
    <submittedName>
        <fullName evidence="1">Uncharacterized protein</fullName>
    </submittedName>
</protein>
<accession>A0A9Q3IX21</accession>